<keyword evidence="2" id="KW-0378">Hydrolase</keyword>
<dbReference type="RefSeq" id="WP_184009990.1">
    <property type="nucleotide sequence ID" value="NZ_JACIJS010000004.1"/>
</dbReference>
<organism evidence="2 3">
    <name type="scientific">Rubricella aquisinus</name>
    <dbReference type="NCBI Taxonomy" id="2028108"/>
    <lineage>
        <taxon>Bacteria</taxon>
        <taxon>Pseudomonadati</taxon>
        <taxon>Pseudomonadota</taxon>
        <taxon>Alphaproteobacteria</taxon>
        <taxon>Rhodobacterales</taxon>
        <taxon>Paracoccaceae</taxon>
        <taxon>Rubricella</taxon>
    </lineage>
</organism>
<dbReference type="EMBL" id="JACIJS010000004">
    <property type="protein sequence ID" value="MBB5515404.1"/>
    <property type="molecule type" value="Genomic_DNA"/>
</dbReference>
<sequence>MSTAPLHTEIAALPAGGEAQYVTARDGTRLRIAIWQGTRGTVLLLPGRTEYIEKYDRVITRLVALGYAVACIDWRGQGLSDRKVADNLGYVRRYSEFQQDMAALLGAVQGFPRPLHLIAHSMGGAIGLRALADGALRDAGVSRAVFCAPMWGLNLPVEKRIFGPFVARFLEAFGRGQTIAPGGRASDFLRNTTLETNKLTTDRERFDWMRGHLDSHPQLTLGAPTVSWVAASFDEMNALMDVGMPTTETLVFLGTEERVVSEGAIMTQVERLPNSTLVKVPGARHEILQERSQCFEPVWDRITAFLTADA</sequence>
<dbReference type="GO" id="GO:0004622">
    <property type="term" value="F:phosphatidylcholine lysophospholipase activity"/>
    <property type="evidence" value="ECO:0007669"/>
    <property type="project" value="UniProtKB-EC"/>
</dbReference>
<dbReference type="InterPro" id="IPR022742">
    <property type="entry name" value="Hydrolase_4"/>
</dbReference>
<dbReference type="EC" id="3.1.1.5" evidence="2"/>
<dbReference type="Proteomes" id="UP000553766">
    <property type="component" value="Unassembled WGS sequence"/>
</dbReference>
<dbReference type="Gene3D" id="3.40.50.1820">
    <property type="entry name" value="alpha/beta hydrolase"/>
    <property type="match status" value="1"/>
</dbReference>
<dbReference type="InterPro" id="IPR051044">
    <property type="entry name" value="MAG_DAG_Lipase"/>
</dbReference>
<evidence type="ECO:0000259" key="1">
    <source>
        <dbReference type="Pfam" id="PF12146"/>
    </source>
</evidence>
<evidence type="ECO:0000313" key="3">
    <source>
        <dbReference type="Proteomes" id="UP000553766"/>
    </source>
</evidence>
<comment type="caution">
    <text evidence="2">The sequence shown here is derived from an EMBL/GenBank/DDBJ whole genome shotgun (WGS) entry which is preliminary data.</text>
</comment>
<dbReference type="Pfam" id="PF12146">
    <property type="entry name" value="Hydrolase_4"/>
    <property type="match status" value="1"/>
</dbReference>
<gene>
    <name evidence="2" type="ORF">FHS89_001416</name>
</gene>
<accession>A0A840WYE9</accession>
<feature type="domain" description="Serine aminopeptidase S33" evidence="1">
    <location>
        <begin position="38"/>
        <end position="291"/>
    </location>
</feature>
<proteinExistence type="predicted"/>
<name>A0A840WYE9_9RHOB</name>
<evidence type="ECO:0000313" key="2">
    <source>
        <dbReference type="EMBL" id="MBB5515404.1"/>
    </source>
</evidence>
<dbReference type="InterPro" id="IPR029058">
    <property type="entry name" value="AB_hydrolase_fold"/>
</dbReference>
<dbReference type="AlphaFoldDB" id="A0A840WYE9"/>
<dbReference type="PANTHER" id="PTHR11614">
    <property type="entry name" value="PHOSPHOLIPASE-RELATED"/>
    <property type="match status" value="1"/>
</dbReference>
<reference evidence="2 3" key="1">
    <citation type="submission" date="2020-08" db="EMBL/GenBank/DDBJ databases">
        <title>Genomic Encyclopedia of Type Strains, Phase IV (KMG-IV): sequencing the most valuable type-strain genomes for metagenomic binning, comparative biology and taxonomic classification.</title>
        <authorList>
            <person name="Goeker M."/>
        </authorList>
    </citation>
    <scope>NUCLEOTIDE SEQUENCE [LARGE SCALE GENOMIC DNA]</scope>
    <source>
        <strain evidence="2 3">DSM 103377</strain>
    </source>
</reference>
<keyword evidence="3" id="KW-1185">Reference proteome</keyword>
<protein>
    <submittedName>
        <fullName evidence="2">Lysophospholipase</fullName>
        <ecNumber evidence="2">3.1.1.5</ecNumber>
    </submittedName>
</protein>
<dbReference type="SUPFAM" id="SSF53474">
    <property type="entry name" value="alpha/beta-Hydrolases"/>
    <property type="match status" value="1"/>
</dbReference>